<feature type="domain" description="CCAAT-binding factor" evidence="3">
    <location>
        <begin position="370"/>
        <end position="597"/>
    </location>
</feature>
<dbReference type="WBParaSite" id="PSU_v2.g1178.t1">
    <property type="protein sequence ID" value="PSU_v2.g1178.t1"/>
    <property type="gene ID" value="PSU_v2.g1178"/>
</dbReference>
<comment type="similarity">
    <text evidence="1">Belongs to the CBF/MAK21 family.</text>
</comment>
<evidence type="ECO:0000259" key="3">
    <source>
        <dbReference type="Pfam" id="PF03914"/>
    </source>
</evidence>
<dbReference type="InterPro" id="IPR016024">
    <property type="entry name" value="ARM-type_fold"/>
</dbReference>
<proteinExistence type="inferred from homology"/>
<feature type="compositionally biased region" description="Acidic residues" evidence="2">
    <location>
        <begin position="750"/>
        <end position="820"/>
    </location>
</feature>
<dbReference type="AlphaFoldDB" id="A0A914Y1T6"/>
<keyword evidence="4" id="KW-1185">Reference proteome</keyword>
<feature type="compositionally biased region" description="Basic residues" evidence="2">
    <location>
        <begin position="876"/>
        <end position="895"/>
    </location>
</feature>
<feature type="region of interest" description="Disordered" evidence="2">
    <location>
        <begin position="715"/>
        <end position="845"/>
    </location>
</feature>
<feature type="region of interest" description="Disordered" evidence="2">
    <location>
        <begin position="872"/>
        <end position="895"/>
    </location>
</feature>
<feature type="compositionally biased region" description="Acidic residues" evidence="2">
    <location>
        <begin position="833"/>
        <end position="843"/>
    </location>
</feature>
<evidence type="ECO:0000313" key="4">
    <source>
        <dbReference type="Proteomes" id="UP000887577"/>
    </source>
</evidence>
<evidence type="ECO:0000313" key="5">
    <source>
        <dbReference type="WBParaSite" id="PSU_v2.g1178.t1"/>
    </source>
</evidence>
<name>A0A914Y1T6_9BILA</name>
<dbReference type="Proteomes" id="UP000887577">
    <property type="component" value="Unplaced"/>
</dbReference>
<reference evidence="5" key="1">
    <citation type="submission" date="2022-11" db="UniProtKB">
        <authorList>
            <consortium name="WormBaseParasite"/>
        </authorList>
    </citation>
    <scope>IDENTIFICATION</scope>
</reference>
<dbReference type="SUPFAM" id="SSF48371">
    <property type="entry name" value="ARM repeat"/>
    <property type="match status" value="1"/>
</dbReference>
<dbReference type="Pfam" id="PF03914">
    <property type="entry name" value="CBF"/>
    <property type="match status" value="1"/>
</dbReference>
<evidence type="ECO:0000256" key="2">
    <source>
        <dbReference type="SAM" id="MobiDB-lite"/>
    </source>
</evidence>
<dbReference type="InterPro" id="IPR040155">
    <property type="entry name" value="CEBPZ/Mak21-like"/>
</dbReference>
<dbReference type="GO" id="GO:0005634">
    <property type="term" value="C:nucleus"/>
    <property type="evidence" value="ECO:0007669"/>
    <property type="project" value="TreeGrafter"/>
</dbReference>
<dbReference type="InterPro" id="IPR005612">
    <property type="entry name" value="CCAAT-binding_factor"/>
</dbReference>
<protein>
    <submittedName>
        <fullName evidence="5">CCAAT-binding factor domain-containing protein</fullName>
    </submittedName>
</protein>
<organism evidence="4 5">
    <name type="scientific">Panagrolaimus superbus</name>
    <dbReference type="NCBI Taxonomy" id="310955"/>
    <lineage>
        <taxon>Eukaryota</taxon>
        <taxon>Metazoa</taxon>
        <taxon>Ecdysozoa</taxon>
        <taxon>Nematoda</taxon>
        <taxon>Chromadorea</taxon>
        <taxon>Rhabditida</taxon>
        <taxon>Tylenchina</taxon>
        <taxon>Panagrolaimomorpha</taxon>
        <taxon>Panagrolaimoidea</taxon>
        <taxon>Panagrolaimidae</taxon>
        <taxon>Panagrolaimus</taxon>
    </lineage>
</organism>
<sequence>MSSEKTKHNKATKRENNFPIVRINEGEKWYEHDYNEKLDPKAKQDVTKLSEAEAMAAKLMERDIERAEILRKQKGQSDAGWISKVIKSGTQADRISAVQLMTQMEPVHSLTHVNSLIELLKKHRTREGIPILSALKEIFIDELLPENRKLVSFKFRPITNLEKLSSGNVQTVEKRLILWKFENDLKKCYEQFVQTLEIIASAQIETVAIHACRIISELLTKKPEQEAILLATLANKLGHPNKVVASNVSDFLYTVCNEHPAMRFTVVSEVERVTFRKNIPLKAQMYAAHFMSRIVFSEGDSELSVKLLQIYFTLFKLLIKAELDNHRIVAIIMIGANRALPYAKDKVEALMPEIDSLYKIVHVEKFSIALAALKVLFQMQSLSKSFSDRFYATFYRRLLTIHSSTHDTEFFHLLERVILSDESIERVKAFLKRMLQLALCNSPAFATAALLLYFKVSQQKEGIIKLTKKANNLLGGNVKNDLDSDDEEEHYVDVDDTPKVEKKPVVQKIIYVKGKAVTKLKEQILKEKHTAKKPEVNGIQGQGWIHRKDPTQKSETIKHLGYNHEGRNPLFANADTVVDTEIFLLSQHYHPTVAVFAQNIIDGKPIKYNGDPLQDFTLIRFLDRFSFKNPKVSTFEKAPLFQHKYNPRGIRKLGPSSQEYVTKHIDEIPIDERYLHHFASMKLQNASKKKKDDEDFDDIASVDSDEFETIMDRFEPGEANEEFDVNFGEMFGPEKIRDKKGKKQKRKGDDDEDDLDVDEAEFMYSDDEGLDDDDDEEEEIDGVGDNDEDMDEDDDGVEVDDDSEDELDDDDIGEEDEESDAGSPKRKNKFDLDDMDSDEEVDDYSTQLSYAKDALQSADKIDDFMDFEDEDASLQKNKKKQKVKKPKGFKKRRKI</sequence>
<accession>A0A914Y1T6</accession>
<dbReference type="PANTHER" id="PTHR12048:SF0">
    <property type="entry name" value="CCAAT_ENHANCER-BINDING PROTEIN ZETA"/>
    <property type="match status" value="1"/>
</dbReference>
<dbReference type="PANTHER" id="PTHR12048">
    <property type="entry name" value="CCAAT-BINDING FACTOR-RELATED"/>
    <property type="match status" value="1"/>
</dbReference>
<evidence type="ECO:0000256" key="1">
    <source>
        <dbReference type="ARBA" id="ARBA00007797"/>
    </source>
</evidence>